<sequence length="140" mass="14758">MEQLAGIGNITVRTCCTVAGAHGDGHLEAVTVQDADTGQRETLPASHLFVFIGGAPRTGWLDGAVARDEHGFIPTGPALLTDGRRPPGWRPDRDPYLLETSLPGVFVAGDARSDSVKRVASAVGEGAMAVTLVHRYLGER</sequence>
<evidence type="ECO:0000313" key="5">
    <source>
        <dbReference type="EMBL" id="CAA9225707.1"/>
    </source>
</evidence>
<evidence type="ECO:0000256" key="3">
    <source>
        <dbReference type="ARBA" id="ARBA00048132"/>
    </source>
</evidence>
<protein>
    <submittedName>
        <fullName evidence="5">Thioredoxin reductase</fullName>
        <ecNumber evidence="5">1.8.1.9</ecNumber>
    </submittedName>
</protein>
<dbReference type="SUPFAM" id="SSF51905">
    <property type="entry name" value="FAD/NAD(P)-binding domain"/>
    <property type="match status" value="1"/>
</dbReference>
<evidence type="ECO:0000256" key="1">
    <source>
        <dbReference type="ARBA" id="ARBA00022630"/>
    </source>
</evidence>
<dbReference type="InterPro" id="IPR036188">
    <property type="entry name" value="FAD/NAD-bd_sf"/>
</dbReference>
<organism evidence="5">
    <name type="scientific">uncultured Blastococcus sp</name>
    <dbReference type="NCBI Taxonomy" id="217144"/>
    <lineage>
        <taxon>Bacteria</taxon>
        <taxon>Bacillati</taxon>
        <taxon>Actinomycetota</taxon>
        <taxon>Actinomycetes</taxon>
        <taxon>Geodermatophilales</taxon>
        <taxon>Geodermatophilaceae</taxon>
        <taxon>Blastococcus</taxon>
        <taxon>environmental samples</taxon>
    </lineage>
</organism>
<dbReference type="Gene3D" id="3.50.50.60">
    <property type="entry name" value="FAD/NAD(P)-binding domain"/>
    <property type="match status" value="2"/>
</dbReference>
<name>A0A6J4HIG8_9ACTN</name>
<dbReference type="InterPro" id="IPR050097">
    <property type="entry name" value="Ferredoxin-NADP_redctase_2"/>
</dbReference>
<dbReference type="InterPro" id="IPR023753">
    <property type="entry name" value="FAD/NAD-binding_dom"/>
</dbReference>
<dbReference type="EMBL" id="CADCTN010000049">
    <property type="protein sequence ID" value="CAA9225707.1"/>
    <property type="molecule type" value="Genomic_DNA"/>
</dbReference>
<evidence type="ECO:0000256" key="2">
    <source>
        <dbReference type="ARBA" id="ARBA00023002"/>
    </source>
</evidence>
<evidence type="ECO:0000259" key="4">
    <source>
        <dbReference type="Pfam" id="PF07992"/>
    </source>
</evidence>
<keyword evidence="1" id="KW-0285">Flavoprotein</keyword>
<dbReference type="PANTHER" id="PTHR48105">
    <property type="entry name" value="THIOREDOXIN REDUCTASE 1-RELATED-RELATED"/>
    <property type="match status" value="1"/>
</dbReference>
<dbReference type="Pfam" id="PF07992">
    <property type="entry name" value="Pyr_redox_2"/>
    <property type="match status" value="1"/>
</dbReference>
<reference evidence="5" key="1">
    <citation type="submission" date="2020-02" db="EMBL/GenBank/DDBJ databases">
        <authorList>
            <person name="Meier V. D."/>
        </authorList>
    </citation>
    <scope>NUCLEOTIDE SEQUENCE</scope>
    <source>
        <strain evidence="5">AVDCRST_MAG52</strain>
    </source>
</reference>
<gene>
    <name evidence="5" type="ORF">AVDCRST_MAG52-711</name>
</gene>
<feature type="domain" description="FAD/NAD(P)-binding" evidence="4">
    <location>
        <begin position="9"/>
        <end position="126"/>
    </location>
</feature>
<keyword evidence="2 5" id="KW-0560">Oxidoreductase</keyword>
<dbReference type="AlphaFoldDB" id="A0A6J4HIG8"/>
<comment type="catalytic activity">
    <reaction evidence="3">
        <text>[thioredoxin]-dithiol + NADP(+) = [thioredoxin]-disulfide + NADPH + H(+)</text>
        <dbReference type="Rhea" id="RHEA:20345"/>
        <dbReference type="Rhea" id="RHEA-COMP:10698"/>
        <dbReference type="Rhea" id="RHEA-COMP:10700"/>
        <dbReference type="ChEBI" id="CHEBI:15378"/>
        <dbReference type="ChEBI" id="CHEBI:29950"/>
        <dbReference type="ChEBI" id="CHEBI:50058"/>
        <dbReference type="ChEBI" id="CHEBI:57783"/>
        <dbReference type="ChEBI" id="CHEBI:58349"/>
        <dbReference type="EC" id="1.8.1.9"/>
    </reaction>
</comment>
<dbReference type="EC" id="1.8.1.9" evidence="5"/>
<dbReference type="GO" id="GO:0004791">
    <property type="term" value="F:thioredoxin-disulfide reductase (NADPH) activity"/>
    <property type="evidence" value="ECO:0007669"/>
    <property type="project" value="UniProtKB-EC"/>
</dbReference>
<proteinExistence type="predicted"/>
<accession>A0A6J4HIG8</accession>